<dbReference type="InterPro" id="IPR014776">
    <property type="entry name" value="4pyrrole_Mease_sub2"/>
</dbReference>
<proteinExistence type="predicted"/>
<organism evidence="1 2">
    <name type="scientific">Nonomuraea rosea</name>
    <dbReference type="NCBI Taxonomy" id="638574"/>
    <lineage>
        <taxon>Bacteria</taxon>
        <taxon>Bacillati</taxon>
        <taxon>Actinomycetota</taxon>
        <taxon>Actinomycetes</taxon>
        <taxon>Streptosporangiales</taxon>
        <taxon>Streptosporangiaceae</taxon>
        <taxon>Nonomuraea</taxon>
    </lineage>
</organism>
<evidence type="ECO:0000313" key="1">
    <source>
        <dbReference type="EMBL" id="GAA3597966.1"/>
    </source>
</evidence>
<protein>
    <submittedName>
        <fullName evidence="1">Uncharacterized protein</fullName>
    </submittedName>
</protein>
<gene>
    <name evidence="1" type="ORF">GCM10022419_096680</name>
</gene>
<evidence type="ECO:0000313" key="2">
    <source>
        <dbReference type="Proteomes" id="UP001500630"/>
    </source>
</evidence>
<comment type="caution">
    <text evidence="1">The sequence shown here is derived from an EMBL/GenBank/DDBJ whole genome shotgun (WGS) entry which is preliminary data.</text>
</comment>
<dbReference type="Proteomes" id="UP001500630">
    <property type="component" value="Unassembled WGS sequence"/>
</dbReference>
<dbReference type="RefSeq" id="WP_345572752.1">
    <property type="nucleotide sequence ID" value="NZ_BAABDQ010000032.1"/>
</dbReference>
<name>A0ABP6Z576_9ACTN</name>
<keyword evidence="2" id="KW-1185">Reference proteome</keyword>
<sequence length="53" mass="6054">MQAVKAIAATDVFFVVGKGEVKHELVELREEARARKGWIMDTYLLRRLPPTGR</sequence>
<reference evidence="2" key="1">
    <citation type="journal article" date="2019" name="Int. J. Syst. Evol. Microbiol.">
        <title>The Global Catalogue of Microorganisms (GCM) 10K type strain sequencing project: providing services to taxonomists for standard genome sequencing and annotation.</title>
        <authorList>
            <consortium name="The Broad Institute Genomics Platform"/>
            <consortium name="The Broad Institute Genome Sequencing Center for Infectious Disease"/>
            <person name="Wu L."/>
            <person name="Ma J."/>
        </authorList>
    </citation>
    <scope>NUCLEOTIDE SEQUENCE [LARGE SCALE GENOMIC DNA]</scope>
    <source>
        <strain evidence="2">JCM 17326</strain>
    </source>
</reference>
<dbReference type="EMBL" id="BAABDQ010000032">
    <property type="protein sequence ID" value="GAA3597966.1"/>
    <property type="molecule type" value="Genomic_DNA"/>
</dbReference>
<dbReference type="Gene3D" id="3.30.950.10">
    <property type="entry name" value="Methyltransferase, Cobalt-precorrin-4 Transmethylase, Domain 2"/>
    <property type="match status" value="1"/>
</dbReference>
<accession>A0ABP6Z576</accession>